<feature type="region of interest" description="Disordered" evidence="2">
    <location>
        <begin position="351"/>
        <end position="400"/>
    </location>
</feature>
<protein>
    <submittedName>
        <fullName evidence="3">Uncharacterized protein</fullName>
    </submittedName>
</protein>
<name>Q4QE83_LEIMA</name>
<dbReference type="RefSeq" id="XP_001682365.1">
    <property type="nucleotide sequence ID" value="XM_001682313.1"/>
</dbReference>
<dbReference type="AlphaFoldDB" id="Q4QE83"/>
<keyword evidence="1" id="KW-0175">Coiled coil</keyword>
<gene>
    <name evidence="3" type="ORF">LMJF_17_1080</name>
</gene>
<dbReference type="eggNOG" id="ENOG502SJZ5">
    <property type="taxonomic scope" value="Eukaryota"/>
</dbReference>
<dbReference type="OMA" id="HGYHYTL"/>
<feature type="region of interest" description="Disordered" evidence="2">
    <location>
        <begin position="668"/>
        <end position="700"/>
    </location>
</feature>
<dbReference type="VEuPathDB" id="TriTrypDB:LMJLV39_170018100"/>
<sequence>MLFSATRQLRALRAKQHATRAVVEEQMAAYEAARYAYEAAQRQEAELRAMLRAAEARTAQLLRDFDDAEAQLRNTTTDLSHTQSLCHSLESRIAEHVRCQRSAVLLLAPPSSSMSQSSAPPRLCHMDPYSLLHTPTGEAFTYDLVELSSCASADQAVGMFIRGESDDGSETEGRSDAEVVGNNDEGDDIDAEANQLPSSPSITSLLTEAVRDALHGYHYTLLCTSSGGCRLCAQDENLTNKVCPATTPLTSDTPAAACGQPRKHRWTCQPASLCLRLLQLLQREAARSGTRALSITIAAGCVGEREAARIHGPGVTTRTASAEASDRAAAACGWTDLLLSAAARHQQVTVSMEAAPSQEREETALPSMTSDVRDMRGTSGSSAGAGSWLDDGCTRPNDRQSLLLSTPSAAAAKGVPLTTHTPTLEGVPVGSIEAAAFWLREVGLLSTPDTSNIPKDRVALRSSTATSTGHVDAQATTAASSVVVLLVGVDSQDATGKLHRSLLRIVSDAHFDLGCLAHARPLLKSGRGGINVDPPACCSPSTFALYMSHVLGAVARAAAAKTPDAPDTGRCGTLVSGEHDGTAASSPVPMLLLQRAEVAPLAACEIRATAQSISLQCPAEVCAIWTAARRHASSRSQLDAAWSLWAALLRPVFGGNSKALWLHCTSGGGRGGGSRGTDGSVGFHDSTESASRPDDLPSPPVPCDDAAVLRLSSLFCRLVRHDAVASEVSPDLARLVRVCL</sequence>
<organism evidence="3 4">
    <name type="scientific">Leishmania major</name>
    <dbReference type="NCBI Taxonomy" id="5664"/>
    <lineage>
        <taxon>Eukaryota</taxon>
        <taxon>Discoba</taxon>
        <taxon>Euglenozoa</taxon>
        <taxon>Kinetoplastea</taxon>
        <taxon>Metakinetoplastina</taxon>
        <taxon>Trypanosomatida</taxon>
        <taxon>Trypanosomatidae</taxon>
        <taxon>Leishmaniinae</taxon>
        <taxon>Leishmania</taxon>
    </lineage>
</organism>
<evidence type="ECO:0000313" key="4">
    <source>
        <dbReference type="Proteomes" id="UP000000542"/>
    </source>
</evidence>
<evidence type="ECO:0000256" key="1">
    <source>
        <dbReference type="SAM" id="Coils"/>
    </source>
</evidence>
<proteinExistence type="predicted"/>
<dbReference type="HOGENOM" id="CLU_375293_0_0_1"/>
<dbReference type="EMBL" id="FR796413">
    <property type="protein sequence ID" value="CAJ03837.1"/>
    <property type="molecule type" value="Genomic_DNA"/>
</dbReference>
<dbReference type="Proteomes" id="UP000000542">
    <property type="component" value="Chromosome 17"/>
</dbReference>
<dbReference type="InParanoid" id="Q4QE83"/>
<keyword evidence="4" id="KW-1185">Reference proteome</keyword>
<evidence type="ECO:0000256" key="2">
    <source>
        <dbReference type="SAM" id="MobiDB-lite"/>
    </source>
</evidence>
<feature type="compositionally biased region" description="Low complexity" evidence="2">
    <location>
        <begin position="377"/>
        <end position="387"/>
    </location>
</feature>
<feature type="region of interest" description="Disordered" evidence="2">
    <location>
        <begin position="163"/>
        <end position="198"/>
    </location>
</feature>
<dbReference type="KEGG" id="lma:LMJF_17_1080"/>
<feature type="coiled-coil region" evidence="1">
    <location>
        <begin position="37"/>
        <end position="71"/>
    </location>
</feature>
<evidence type="ECO:0000313" key="3">
    <source>
        <dbReference type="EMBL" id="CAJ03837.1"/>
    </source>
</evidence>
<reference evidence="3 4" key="1">
    <citation type="journal article" date="2005" name="Science">
        <title>The genome of the kinetoplastid parasite, Leishmania major.</title>
        <authorList>
            <person name="Ivens A.C."/>
            <person name="Peacock C.S."/>
            <person name="Worthey E.A."/>
            <person name="Murphy L."/>
            <person name="Aggarwal G."/>
            <person name="Berriman M."/>
            <person name="Sisk E."/>
            <person name="Rajandream M.A."/>
            <person name="Adlem E."/>
            <person name="Aert R."/>
            <person name="Anupama A."/>
            <person name="Apostolou Z."/>
            <person name="Attipoe P."/>
            <person name="Bason N."/>
            <person name="Bauser C."/>
            <person name="Beck A."/>
            <person name="Beverley S.M."/>
            <person name="Bianchettin G."/>
            <person name="Borzym K."/>
            <person name="Bothe G."/>
            <person name="Bruschi C.V."/>
            <person name="Collins M."/>
            <person name="Cadag E."/>
            <person name="Ciarloni L."/>
            <person name="Clayton C."/>
            <person name="Coulson R.M."/>
            <person name="Cronin A."/>
            <person name="Cruz A.K."/>
            <person name="Davies R.M."/>
            <person name="De Gaudenzi J."/>
            <person name="Dobson D.E."/>
            <person name="Duesterhoeft A."/>
            <person name="Fazelina G."/>
            <person name="Fosker N."/>
            <person name="Frasch A.C."/>
            <person name="Fraser A."/>
            <person name="Fuchs M."/>
            <person name="Gabel C."/>
            <person name="Goble A."/>
            <person name="Goffeau A."/>
            <person name="Harris D."/>
            <person name="Hertz-Fowler C."/>
            <person name="Hilbert H."/>
            <person name="Horn D."/>
            <person name="Huang Y."/>
            <person name="Klages S."/>
            <person name="Knights A."/>
            <person name="Kube M."/>
            <person name="Larke N."/>
            <person name="Litvin L."/>
            <person name="Lord A."/>
            <person name="Louie T."/>
            <person name="Marra M."/>
            <person name="Masuy D."/>
            <person name="Matthews K."/>
            <person name="Michaeli S."/>
            <person name="Mottram J.C."/>
            <person name="Muller-Auer S."/>
            <person name="Munden H."/>
            <person name="Nelson S."/>
            <person name="Norbertczak H."/>
            <person name="Oliver K."/>
            <person name="O'neil S."/>
            <person name="Pentony M."/>
            <person name="Pohl T.M."/>
            <person name="Price C."/>
            <person name="Purnelle B."/>
            <person name="Quail M.A."/>
            <person name="Rabbinowitsch E."/>
            <person name="Reinhardt R."/>
            <person name="Rieger M."/>
            <person name="Rinta J."/>
            <person name="Robben J."/>
            <person name="Robertson L."/>
            <person name="Ruiz J.C."/>
            <person name="Rutter S."/>
            <person name="Saunders D."/>
            <person name="Schafer M."/>
            <person name="Schein J."/>
            <person name="Schwartz D.C."/>
            <person name="Seeger K."/>
            <person name="Seyler A."/>
            <person name="Sharp S."/>
            <person name="Shin H."/>
            <person name="Sivam D."/>
            <person name="Squares R."/>
            <person name="Squares S."/>
            <person name="Tosato V."/>
            <person name="Vogt C."/>
            <person name="Volckaert G."/>
            <person name="Wambutt R."/>
            <person name="Warren T."/>
            <person name="Wedler H."/>
            <person name="Woodward J."/>
            <person name="Zhou S."/>
            <person name="Zimmermann W."/>
            <person name="Smith D.F."/>
            <person name="Blackwell J.M."/>
            <person name="Stuart K.D."/>
            <person name="Barrell B."/>
            <person name="Myler P.J."/>
        </authorList>
    </citation>
    <scope>NUCLEOTIDE SEQUENCE [LARGE SCALE GENOMIC DNA]</scope>
    <source>
        <strain evidence="4">MHOM/IL/81/Friedlin</strain>
    </source>
</reference>
<dbReference type="VEuPathDB" id="TriTrypDB:LmjF.17.1080"/>
<reference evidence="3 4" key="2">
    <citation type="journal article" date="2011" name="Genome Res.">
        <title>Chromosome and gene copy number variation allow major structural change between species and strains of Leishmania.</title>
        <authorList>
            <person name="Rogers M.B."/>
            <person name="Hilley J.D."/>
            <person name="Dickens N.J."/>
            <person name="Wilkes J."/>
            <person name="Bates P.A."/>
            <person name="Depledge D.P."/>
            <person name="Harris D."/>
            <person name="Her Y."/>
            <person name="Herzyk P."/>
            <person name="Imamura H."/>
            <person name="Otto T.D."/>
            <person name="Sanders M."/>
            <person name="Seeger K."/>
            <person name="Dujardin J.C."/>
            <person name="Berriman M."/>
            <person name="Smith D.F."/>
            <person name="Hertz-Fowler C."/>
            <person name="Mottram J.C."/>
        </authorList>
    </citation>
    <scope>NUCLEOTIDE SEQUENCE [LARGE SCALE GENOMIC DNA]</scope>
    <source>
        <strain evidence="4">MHOM/IL/81/Friedlin</strain>
    </source>
</reference>
<dbReference type="VEuPathDB" id="TriTrypDB:LMJFC_170019300"/>
<accession>Q4QE83</accession>
<dbReference type="GeneID" id="5650839"/>
<feature type="compositionally biased region" description="Basic and acidic residues" evidence="2">
    <location>
        <begin position="685"/>
        <end position="695"/>
    </location>
</feature>
<dbReference type="VEuPathDB" id="TriTrypDB:LMJSD75_170017800"/>